<feature type="domain" description="SHSP" evidence="1">
    <location>
        <begin position="34"/>
        <end position="146"/>
    </location>
</feature>
<dbReference type="SUPFAM" id="SSF49764">
    <property type="entry name" value="HSP20-like chaperones"/>
    <property type="match status" value="1"/>
</dbReference>
<dbReference type="Gene3D" id="2.60.40.790">
    <property type="match status" value="1"/>
</dbReference>
<dbReference type="InterPro" id="IPR031107">
    <property type="entry name" value="Small_HSP"/>
</dbReference>
<dbReference type="AlphaFoldDB" id="A0A1J5SYU0"/>
<protein>
    <submittedName>
        <fullName evidence="2">18 kDa heat shock protein</fullName>
    </submittedName>
</protein>
<sequence>MNTLTKTNGNQSIFKPLLSDFFDVDPFFGGSWLRKMESHVPAVNIAENEKDYMIEVVAPGFKKDDFKIKVNDDVLIISAEVENEQKEDNKDYTRREYSFNSFTRSFGLPDNVKNDAIDAVYADGVLKLKMPKTKVEKKAIKEIHVK</sequence>
<dbReference type="EMBL" id="MLJW01000015">
    <property type="protein sequence ID" value="OIR13115.1"/>
    <property type="molecule type" value="Genomic_DNA"/>
</dbReference>
<organism evidence="2">
    <name type="scientific">mine drainage metagenome</name>
    <dbReference type="NCBI Taxonomy" id="410659"/>
    <lineage>
        <taxon>unclassified sequences</taxon>
        <taxon>metagenomes</taxon>
        <taxon>ecological metagenomes</taxon>
    </lineage>
</organism>
<keyword evidence="2" id="KW-0346">Stress response</keyword>
<accession>A0A1J5SYU0</accession>
<evidence type="ECO:0000313" key="2">
    <source>
        <dbReference type="EMBL" id="OIR13115.1"/>
    </source>
</evidence>
<dbReference type="InterPro" id="IPR002068">
    <property type="entry name" value="A-crystallin/Hsp20_dom"/>
</dbReference>
<gene>
    <name evidence="2" type="ORF">GALL_54990</name>
</gene>
<name>A0A1J5SYU0_9ZZZZ</name>
<evidence type="ECO:0000259" key="1">
    <source>
        <dbReference type="PROSITE" id="PS01031"/>
    </source>
</evidence>
<dbReference type="PROSITE" id="PS01031">
    <property type="entry name" value="SHSP"/>
    <property type="match status" value="1"/>
</dbReference>
<dbReference type="CDD" id="cd06464">
    <property type="entry name" value="ACD_sHsps-like"/>
    <property type="match status" value="1"/>
</dbReference>
<dbReference type="PANTHER" id="PTHR11527">
    <property type="entry name" value="HEAT-SHOCK PROTEIN 20 FAMILY MEMBER"/>
    <property type="match status" value="1"/>
</dbReference>
<proteinExistence type="predicted"/>
<dbReference type="Pfam" id="PF00011">
    <property type="entry name" value="HSP20"/>
    <property type="match status" value="1"/>
</dbReference>
<reference evidence="2" key="1">
    <citation type="submission" date="2016-10" db="EMBL/GenBank/DDBJ databases">
        <title>Sequence of Gallionella enrichment culture.</title>
        <authorList>
            <person name="Poehlein A."/>
            <person name="Muehling M."/>
            <person name="Daniel R."/>
        </authorList>
    </citation>
    <scope>NUCLEOTIDE SEQUENCE</scope>
</reference>
<dbReference type="InterPro" id="IPR008978">
    <property type="entry name" value="HSP20-like_chaperone"/>
</dbReference>
<comment type="caution">
    <text evidence="2">The sequence shown here is derived from an EMBL/GenBank/DDBJ whole genome shotgun (WGS) entry which is preliminary data.</text>
</comment>